<evidence type="ECO:0000256" key="8">
    <source>
        <dbReference type="ARBA" id="ARBA00023136"/>
    </source>
</evidence>
<dbReference type="EMBL" id="AVPG01000008">
    <property type="protein sequence ID" value="KGX87196.1"/>
    <property type="molecule type" value="Genomic_DNA"/>
</dbReference>
<dbReference type="AlphaFoldDB" id="A0A0A5G274"/>
<feature type="transmembrane region" description="Helical" evidence="9">
    <location>
        <begin position="38"/>
        <end position="65"/>
    </location>
</feature>
<dbReference type="PANTHER" id="PTHR30588">
    <property type="entry name" value="BRANCHED-CHAIN AMINO ACID TRANSPORT SYSTEM 2 CARRIER PROTEIN"/>
    <property type="match status" value="1"/>
</dbReference>
<keyword evidence="11" id="KW-1185">Reference proteome</keyword>
<keyword evidence="4" id="KW-1003">Cell membrane</keyword>
<accession>A0A0A5G274</accession>
<evidence type="ECO:0000256" key="9">
    <source>
        <dbReference type="RuleBase" id="RU362122"/>
    </source>
</evidence>
<keyword evidence="3 9" id="KW-0813">Transport</keyword>
<evidence type="ECO:0000313" key="11">
    <source>
        <dbReference type="Proteomes" id="UP000030401"/>
    </source>
</evidence>
<dbReference type="GO" id="GO:0015820">
    <property type="term" value="P:L-leucine transport"/>
    <property type="evidence" value="ECO:0007669"/>
    <property type="project" value="TreeGrafter"/>
</dbReference>
<feature type="transmembrane region" description="Helical" evidence="9">
    <location>
        <begin position="234"/>
        <end position="254"/>
    </location>
</feature>
<dbReference type="PANTHER" id="PTHR30588:SF0">
    <property type="entry name" value="BRANCHED-CHAIN AMINO ACID PERMEASE BRNQ"/>
    <property type="match status" value="1"/>
</dbReference>
<dbReference type="OrthoDB" id="9783920at2"/>
<keyword evidence="7 9" id="KW-1133">Transmembrane helix</keyword>
<organism evidence="10 11">
    <name type="scientific">Pontibacillus litoralis JSM 072002</name>
    <dbReference type="NCBI Taxonomy" id="1385512"/>
    <lineage>
        <taxon>Bacteria</taxon>
        <taxon>Bacillati</taxon>
        <taxon>Bacillota</taxon>
        <taxon>Bacilli</taxon>
        <taxon>Bacillales</taxon>
        <taxon>Bacillaceae</taxon>
        <taxon>Pontibacillus</taxon>
    </lineage>
</organism>
<feature type="transmembrane region" description="Helical" evidence="9">
    <location>
        <begin position="153"/>
        <end position="173"/>
    </location>
</feature>
<dbReference type="Pfam" id="PF05525">
    <property type="entry name" value="Branch_AA_trans"/>
    <property type="match status" value="1"/>
</dbReference>
<proteinExistence type="inferred from homology"/>
<dbReference type="InterPro" id="IPR004685">
    <property type="entry name" value="Brnchd-chn_aa_trnsp_Livcs"/>
</dbReference>
<dbReference type="eggNOG" id="COG1114">
    <property type="taxonomic scope" value="Bacteria"/>
</dbReference>
<feature type="transmembrane region" description="Helical" evidence="9">
    <location>
        <begin position="193"/>
        <end position="213"/>
    </location>
</feature>
<evidence type="ECO:0000256" key="1">
    <source>
        <dbReference type="ARBA" id="ARBA00004651"/>
    </source>
</evidence>
<dbReference type="GO" id="GO:0015188">
    <property type="term" value="F:L-isoleucine transmembrane transporter activity"/>
    <property type="evidence" value="ECO:0007669"/>
    <property type="project" value="TreeGrafter"/>
</dbReference>
<comment type="function">
    <text evidence="9">Component of the transport system for branched-chain amino acids.</text>
</comment>
<evidence type="ECO:0000256" key="6">
    <source>
        <dbReference type="ARBA" id="ARBA00022970"/>
    </source>
</evidence>
<feature type="transmembrane region" description="Helical" evidence="9">
    <location>
        <begin position="7"/>
        <end position="26"/>
    </location>
</feature>
<name>A0A0A5G274_9BACI</name>
<dbReference type="RefSeq" id="WP_036833683.1">
    <property type="nucleotide sequence ID" value="NZ_AVPG01000008.1"/>
</dbReference>
<evidence type="ECO:0000256" key="7">
    <source>
        <dbReference type="ARBA" id="ARBA00022989"/>
    </source>
</evidence>
<keyword evidence="8 9" id="KW-0472">Membrane</keyword>
<comment type="caution">
    <text evidence="10">The sequence shown here is derived from an EMBL/GenBank/DDBJ whole genome shotgun (WGS) entry which is preliminary data.</text>
</comment>
<protein>
    <recommendedName>
        <fullName evidence="9">Branched-chain amino acid transport system carrier protein</fullName>
    </recommendedName>
</protein>
<sequence length="448" mass="47660">MVTKKDTMFIGFMLFALFFGAGNLIYPPELGIQAGENYWLAIAGFIITGVGLPIVGVMAISLSGTDARALGDRAHPLFGLIFTSAIYLSIGPIFAIPRAANVAFEMSLKPYVPMVSSSVNMNVVLLIFSLCFFALVYWISLNPSKIVDRIGQILTPILLLAIVALAVASFLNFDSPFQPPNDTYSSGAFFEGFINGYLTMDAIAGLAFGIIVINALKERGVTDGKKMFTETFKAGAVTAIGLIFVYASIGWMGAKMATTGSYENGGEILATGAEMLFGSFGGLILGLIVTLACFTTCVGLTVACSQFFSTTFPKLQYKQLVVVITLVSFGITNLGLSQIVAISVPALVFLYPLAIVLMGLAFLDRFFKGSTYVYRGALLFTLIFSIYDAMVAIGIEVKGLESILSIAPLFGEGLGWLVPSIVGGVFGYILDAIKNGTSSTNASSKRVS</sequence>
<dbReference type="GO" id="GO:0005304">
    <property type="term" value="F:L-valine transmembrane transporter activity"/>
    <property type="evidence" value="ECO:0007669"/>
    <property type="project" value="TreeGrafter"/>
</dbReference>
<feature type="transmembrane region" description="Helical" evidence="9">
    <location>
        <begin position="283"/>
        <end position="308"/>
    </location>
</feature>
<feature type="transmembrane region" description="Helical" evidence="9">
    <location>
        <begin position="77"/>
        <end position="99"/>
    </location>
</feature>
<evidence type="ECO:0000256" key="5">
    <source>
        <dbReference type="ARBA" id="ARBA00022692"/>
    </source>
</evidence>
<evidence type="ECO:0000256" key="4">
    <source>
        <dbReference type="ARBA" id="ARBA00022475"/>
    </source>
</evidence>
<comment type="similarity">
    <text evidence="2 9">Belongs to the branched chain amino acid transporter family.</text>
</comment>
<evidence type="ECO:0000256" key="2">
    <source>
        <dbReference type="ARBA" id="ARBA00008540"/>
    </source>
</evidence>
<evidence type="ECO:0000313" key="10">
    <source>
        <dbReference type="EMBL" id="KGX87196.1"/>
    </source>
</evidence>
<keyword evidence="5 9" id="KW-0812">Transmembrane</keyword>
<dbReference type="GO" id="GO:0015818">
    <property type="term" value="P:isoleucine transport"/>
    <property type="evidence" value="ECO:0007669"/>
    <property type="project" value="TreeGrafter"/>
</dbReference>
<dbReference type="GO" id="GO:0005886">
    <property type="term" value="C:plasma membrane"/>
    <property type="evidence" value="ECO:0007669"/>
    <property type="project" value="UniProtKB-SubCell"/>
</dbReference>
<feature type="transmembrane region" description="Helical" evidence="9">
    <location>
        <begin position="413"/>
        <end position="430"/>
    </location>
</feature>
<feature type="transmembrane region" description="Helical" evidence="9">
    <location>
        <begin position="372"/>
        <end position="393"/>
    </location>
</feature>
<comment type="subcellular location">
    <subcellularLocation>
        <location evidence="1 9">Cell membrane</location>
        <topology evidence="1 9">Multi-pass membrane protein</topology>
    </subcellularLocation>
</comment>
<feature type="transmembrane region" description="Helical" evidence="9">
    <location>
        <begin position="346"/>
        <end position="363"/>
    </location>
</feature>
<dbReference type="NCBIfam" id="TIGR00796">
    <property type="entry name" value="livcs"/>
    <property type="match status" value="1"/>
</dbReference>
<keyword evidence="6 9" id="KW-0029">Amino-acid transport</keyword>
<reference evidence="10 11" key="1">
    <citation type="submission" date="2013-08" db="EMBL/GenBank/DDBJ databases">
        <authorList>
            <person name="Huang J."/>
            <person name="Wang G."/>
        </authorList>
    </citation>
    <scope>NUCLEOTIDE SEQUENCE [LARGE SCALE GENOMIC DNA]</scope>
    <source>
        <strain evidence="10 11">JSM 072002</strain>
    </source>
</reference>
<feature type="transmembrane region" description="Helical" evidence="9">
    <location>
        <begin position="119"/>
        <end position="141"/>
    </location>
</feature>
<evidence type="ECO:0000256" key="3">
    <source>
        <dbReference type="ARBA" id="ARBA00022448"/>
    </source>
</evidence>
<gene>
    <name evidence="10" type="ORF">N784_16260</name>
</gene>
<dbReference type="Proteomes" id="UP000030401">
    <property type="component" value="Unassembled WGS sequence"/>
</dbReference>
<dbReference type="GO" id="GO:0015190">
    <property type="term" value="F:L-leucine transmembrane transporter activity"/>
    <property type="evidence" value="ECO:0007669"/>
    <property type="project" value="TreeGrafter"/>
</dbReference>
<feature type="transmembrane region" description="Helical" evidence="9">
    <location>
        <begin position="320"/>
        <end position="340"/>
    </location>
</feature>